<dbReference type="Proteomes" id="UP001230289">
    <property type="component" value="Unassembled WGS sequence"/>
</dbReference>
<protein>
    <submittedName>
        <fullName evidence="2">Uncharacterized protein</fullName>
    </submittedName>
</protein>
<reference evidence="2 3" key="1">
    <citation type="submission" date="2023-08" db="EMBL/GenBank/DDBJ databases">
        <title>Microbacterium sp. nov., isolated from a waste landfill.</title>
        <authorList>
            <person name="Wen W."/>
        </authorList>
    </citation>
    <scope>NUCLEOTIDE SEQUENCE [LARGE SCALE GENOMIC DNA]</scope>
    <source>
        <strain evidence="2 3">ASV81</strain>
    </source>
</reference>
<proteinExistence type="predicted"/>
<evidence type="ECO:0000313" key="3">
    <source>
        <dbReference type="Proteomes" id="UP001230289"/>
    </source>
</evidence>
<dbReference type="InterPro" id="IPR009057">
    <property type="entry name" value="Homeodomain-like_sf"/>
</dbReference>
<dbReference type="RefSeq" id="WP_308489687.1">
    <property type="nucleotide sequence ID" value="NZ_JAVFCB010000007.1"/>
</dbReference>
<evidence type="ECO:0000256" key="1">
    <source>
        <dbReference type="SAM" id="MobiDB-lite"/>
    </source>
</evidence>
<dbReference type="SUPFAM" id="SSF46689">
    <property type="entry name" value="Homeodomain-like"/>
    <property type="match status" value="1"/>
</dbReference>
<sequence>MADYKAGMRATQIARKYRINESTVHHRLKHAGVEKRPNSMSEEQIDVARALRADGLSYDRISERVGFSSTTVRNMLKRDRTQTVPQPLFPSSRPLR</sequence>
<dbReference type="EMBL" id="JAVFCB010000007">
    <property type="protein sequence ID" value="MDQ4214742.1"/>
    <property type="molecule type" value="Genomic_DNA"/>
</dbReference>
<feature type="region of interest" description="Disordered" evidence="1">
    <location>
        <begin position="76"/>
        <end position="96"/>
    </location>
</feature>
<comment type="caution">
    <text evidence="2">The sequence shown here is derived from an EMBL/GenBank/DDBJ whole genome shotgun (WGS) entry which is preliminary data.</text>
</comment>
<evidence type="ECO:0000313" key="2">
    <source>
        <dbReference type="EMBL" id="MDQ4214742.1"/>
    </source>
</evidence>
<accession>A0ABU0XHX7</accession>
<name>A0ABU0XHX7_9MICO</name>
<keyword evidence="3" id="KW-1185">Reference proteome</keyword>
<gene>
    <name evidence="2" type="ORF">RBR11_12535</name>
</gene>
<organism evidence="2 3">
    <name type="scientific">Microbacterium capsulatum</name>
    <dbReference type="NCBI Taxonomy" id="3041921"/>
    <lineage>
        <taxon>Bacteria</taxon>
        <taxon>Bacillati</taxon>
        <taxon>Actinomycetota</taxon>
        <taxon>Actinomycetes</taxon>
        <taxon>Micrococcales</taxon>
        <taxon>Microbacteriaceae</taxon>
        <taxon>Microbacterium</taxon>
    </lineage>
</organism>
<dbReference type="Gene3D" id="1.10.10.60">
    <property type="entry name" value="Homeodomain-like"/>
    <property type="match status" value="2"/>
</dbReference>